<evidence type="ECO:0000256" key="2">
    <source>
        <dbReference type="ARBA" id="ARBA00023134"/>
    </source>
</evidence>
<dbReference type="EMBL" id="LAZR01011792">
    <property type="protein sequence ID" value="KKM59539.1"/>
    <property type="molecule type" value="Genomic_DNA"/>
</dbReference>
<accession>A0A0F9IR57</accession>
<dbReference type="Gene3D" id="3.40.50.300">
    <property type="entry name" value="P-loop containing nucleotide triphosphate hydrolases"/>
    <property type="match status" value="1"/>
</dbReference>
<gene>
    <name evidence="3" type="ORF">LCGC14_1547990</name>
</gene>
<dbReference type="CDD" id="cd00154">
    <property type="entry name" value="Rab"/>
    <property type="match status" value="1"/>
</dbReference>
<dbReference type="InterPro" id="IPR001806">
    <property type="entry name" value="Small_GTPase"/>
</dbReference>
<evidence type="ECO:0000313" key="3">
    <source>
        <dbReference type="EMBL" id="KKM59539.1"/>
    </source>
</evidence>
<dbReference type="SMART" id="SM00176">
    <property type="entry name" value="RAN"/>
    <property type="match status" value="1"/>
</dbReference>
<dbReference type="FunFam" id="3.40.50.300:FF:001329">
    <property type="entry name" value="Small GTP-binding protein, putative"/>
    <property type="match status" value="1"/>
</dbReference>
<keyword evidence="2" id="KW-0342">GTP-binding</keyword>
<protein>
    <recommendedName>
        <fullName evidence="4">GTP-binding protein</fullName>
    </recommendedName>
</protein>
<dbReference type="PROSITE" id="PS51421">
    <property type="entry name" value="RAS"/>
    <property type="match status" value="1"/>
</dbReference>
<organism evidence="3">
    <name type="scientific">marine sediment metagenome</name>
    <dbReference type="NCBI Taxonomy" id="412755"/>
    <lineage>
        <taxon>unclassified sequences</taxon>
        <taxon>metagenomes</taxon>
        <taxon>ecological metagenomes</taxon>
    </lineage>
</organism>
<dbReference type="GO" id="GO:0005525">
    <property type="term" value="F:GTP binding"/>
    <property type="evidence" value="ECO:0007669"/>
    <property type="project" value="UniProtKB-KW"/>
</dbReference>
<comment type="caution">
    <text evidence="3">The sequence shown here is derived from an EMBL/GenBank/DDBJ whole genome shotgun (WGS) entry which is preliminary data.</text>
</comment>
<dbReference type="SUPFAM" id="SSF52540">
    <property type="entry name" value="P-loop containing nucleoside triphosphate hydrolases"/>
    <property type="match status" value="1"/>
</dbReference>
<name>A0A0F9IR57_9ZZZZ</name>
<evidence type="ECO:0000256" key="1">
    <source>
        <dbReference type="ARBA" id="ARBA00022741"/>
    </source>
</evidence>
<dbReference type="SMART" id="SM00175">
    <property type="entry name" value="RAB"/>
    <property type="match status" value="1"/>
</dbReference>
<dbReference type="AlphaFoldDB" id="A0A0F9IR57"/>
<dbReference type="InterPro" id="IPR005225">
    <property type="entry name" value="Small_GTP-bd"/>
</dbReference>
<dbReference type="PROSITE" id="PS51420">
    <property type="entry name" value="RHO"/>
    <property type="match status" value="1"/>
</dbReference>
<dbReference type="Pfam" id="PF00071">
    <property type="entry name" value="Ras"/>
    <property type="match status" value="1"/>
</dbReference>
<dbReference type="NCBIfam" id="TIGR00231">
    <property type="entry name" value="small_GTP"/>
    <property type="match status" value="1"/>
</dbReference>
<dbReference type="SMART" id="SM00174">
    <property type="entry name" value="RHO"/>
    <property type="match status" value="1"/>
</dbReference>
<reference evidence="3" key="1">
    <citation type="journal article" date="2015" name="Nature">
        <title>Complex archaea that bridge the gap between prokaryotes and eukaryotes.</title>
        <authorList>
            <person name="Spang A."/>
            <person name="Saw J.H."/>
            <person name="Jorgensen S.L."/>
            <person name="Zaremba-Niedzwiedzka K."/>
            <person name="Martijn J."/>
            <person name="Lind A.E."/>
            <person name="van Eijk R."/>
            <person name="Schleper C."/>
            <person name="Guy L."/>
            <person name="Ettema T.J."/>
        </authorList>
    </citation>
    <scope>NUCLEOTIDE SEQUENCE</scope>
</reference>
<dbReference type="PROSITE" id="PS51417">
    <property type="entry name" value="ARF"/>
    <property type="match status" value="1"/>
</dbReference>
<dbReference type="PRINTS" id="PR00449">
    <property type="entry name" value="RASTRNSFRMNG"/>
</dbReference>
<dbReference type="PROSITE" id="PS51419">
    <property type="entry name" value="RAB"/>
    <property type="match status" value="1"/>
</dbReference>
<dbReference type="SMART" id="SM00173">
    <property type="entry name" value="RAS"/>
    <property type="match status" value="1"/>
</dbReference>
<dbReference type="InterPro" id="IPR027417">
    <property type="entry name" value="P-loop_NTPase"/>
</dbReference>
<keyword evidence="1" id="KW-0547">Nucleotide-binding</keyword>
<dbReference type="InterPro" id="IPR050227">
    <property type="entry name" value="Rab"/>
</dbReference>
<evidence type="ECO:0008006" key="4">
    <source>
        <dbReference type="Google" id="ProtNLM"/>
    </source>
</evidence>
<dbReference type="GO" id="GO:0003924">
    <property type="term" value="F:GTPase activity"/>
    <property type="evidence" value="ECO:0007669"/>
    <property type="project" value="InterPro"/>
</dbReference>
<sequence length="187" mass="21566">MNDKSDGRKFRFKITVIGDGRVGKTTLIKKFTQGSFKKDYVKTIGAQFSVYDKEIDGDKIRLLFWDIAGQDTFHFLRPSFFRNSRAAIIVYSLEDNKPGRESFNHLSNWSEDITQYCGDIPIVVFANKVDLTDEKNFDKSEIQEFIKENNFLGYYLTSAKTGKGVIDSFNAIIDELYYKFKGLSLEI</sequence>
<dbReference type="PANTHER" id="PTHR47977">
    <property type="entry name" value="RAS-RELATED PROTEIN RAB"/>
    <property type="match status" value="1"/>
</dbReference>
<proteinExistence type="predicted"/>